<dbReference type="Gene3D" id="3.10.290.10">
    <property type="entry name" value="RNA-binding S4 domain"/>
    <property type="match status" value="1"/>
</dbReference>
<sequence>MLSKLTSVFAPHPSAGPHKLRGFKYSLTGCEVKKICMQWLTKTDGKVQIDTAHLLALRMSPALARKGRISV</sequence>
<keyword evidence="2" id="KW-1185">Reference proteome</keyword>
<organism evidence="1 2">
    <name type="scientific">Cervus elaphus hippelaphus</name>
    <name type="common">European red deer</name>
    <dbReference type="NCBI Taxonomy" id="46360"/>
    <lineage>
        <taxon>Eukaryota</taxon>
        <taxon>Metazoa</taxon>
        <taxon>Chordata</taxon>
        <taxon>Craniata</taxon>
        <taxon>Vertebrata</taxon>
        <taxon>Euteleostomi</taxon>
        <taxon>Mammalia</taxon>
        <taxon>Eutheria</taxon>
        <taxon>Laurasiatheria</taxon>
        <taxon>Artiodactyla</taxon>
        <taxon>Ruminantia</taxon>
        <taxon>Pecora</taxon>
        <taxon>Cervidae</taxon>
        <taxon>Cervinae</taxon>
        <taxon>Cervus</taxon>
    </lineage>
</organism>
<dbReference type="GO" id="GO:0003723">
    <property type="term" value="F:RNA binding"/>
    <property type="evidence" value="ECO:0007669"/>
    <property type="project" value="InterPro"/>
</dbReference>
<comment type="caution">
    <text evidence="1">The sequence shown here is derived from an EMBL/GenBank/DDBJ whole genome shotgun (WGS) entry which is preliminary data.</text>
</comment>
<name>A0A212C5A8_CEREH</name>
<dbReference type="AlphaFoldDB" id="A0A212C5A8"/>
<dbReference type="EMBL" id="MKHE01000029">
    <property type="protein sequence ID" value="OWK01112.1"/>
    <property type="molecule type" value="Genomic_DNA"/>
</dbReference>
<reference evidence="1 2" key="1">
    <citation type="journal article" date="2018" name="Mol. Genet. Genomics">
        <title>The red deer Cervus elaphus genome CerEla1.0: sequencing, annotating, genes, and chromosomes.</title>
        <authorList>
            <person name="Bana N.A."/>
            <person name="Nyiri A."/>
            <person name="Nagy J."/>
            <person name="Frank K."/>
            <person name="Nagy T."/>
            <person name="Steger V."/>
            <person name="Schiller M."/>
            <person name="Lakatos P."/>
            <person name="Sugar L."/>
            <person name="Horn P."/>
            <person name="Barta E."/>
            <person name="Orosz L."/>
        </authorList>
    </citation>
    <scope>NUCLEOTIDE SEQUENCE [LARGE SCALE GENOMIC DNA]</scope>
    <source>
        <strain evidence="1">Hungarian</strain>
    </source>
</reference>
<evidence type="ECO:0000313" key="2">
    <source>
        <dbReference type="Proteomes" id="UP000242450"/>
    </source>
</evidence>
<evidence type="ECO:0000313" key="1">
    <source>
        <dbReference type="EMBL" id="OWK01112.1"/>
    </source>
</evidence>
<dbReference type="InterPro" id="IPR036986">
    <property type="entry name" value="S4_RNA-bd_sf"/>
</dbReference>
<proteinExistence type="predicted"/>
<gene>
    <name evidence="1" type="ORF">Celaphus_00018385</name>
</gene>
<accession>A0A212C5A8</accession>
<protein>
    <submittedName>
        <fullName evidence="1">Uncharacterized protein</fullName>
    </submittedName>
</protein>
<dbReference type="Proteomes" id="UP000242450">
    <property type="component" value="Chromosome 29"/>
</dbReference>